<dbReference type="SUPFAM" id="SSF46785">
    <property type="entry name" value="Winged helix' DNA-binding domain"/>
    <property type="match status" value="1"/>
</dbReference>
<dbReference type="SUPFAM" id="SSF53822">
    <property type="entry name" value="Periplasmic binding protein-like I"/>
    <property type="match status" value="1"/>
</dbReference>
<evidence type="ECO:0000256" key="2">
    <source>
        <dbReference type="ARBA" id="ARBA00023125"/>
    </source>
</evidence>
<dbReference type="EMBL" id="BAABIA010000005">
    <property type="protein sequence ID" value="GAA5141890.1"/>
    <property type="molecule type" value="Genomic_DNA"/>
</dbReference>
<sequence>MMKSGLRPAPPKYQLVFENLRQEILSGQYRAGQKIPSEAHLEKRFGASRITIGRAVRDLCHQGLVERRAGSGTFVRPTAPPLAAASGLSFGLLIPDLGRTEIFEFICQGMAEAPHAQEHALLWCNAMAAPGSLAEERAWQICQQHIARRVSGVFFAPLEENPDTAGLETMNVRILAALKEAGIPVVLLDRDALPFPGRSDCDLVGLDNWRAGLVATNHLLGLGSSHPFFLCSSRRTASSVEERIAGFHAALAARSQPVDPAQVQRLDLEDDGALRQMITEHRPEAVVCANDRTAGRLMQAALAQGLRIPQDLRIIGLDDIPYASLFSVPLTTLRQPCREIGIAAMQTMLERLKQPDLPPRRITLDAALVVRQSCDTPLPPGEEREFLVQRG</sequence>
<evidence type="ECO:0000313" key="6">
    <source>
        <dbReference type="Proteomes" id="UP001499852"/>
    </source>
</evidence>
<gene>
    <name evidence="5" type="ORF">GCM10023213_26870</name>
</gene>
<evidence type="ECO:0000256" key="1">
    <source>
        <dbReference type="ARBA" id="ARBA00023015"/>
    </source>
</evidence>
<organism evidence="5 6">
    <name type="scientific">Prosthecobacter algae</name>
    <dbReference type="NCBI Taxonomy" id="1144682"/>
    <lineage>
        <taxon>Bacteria</taxon>
        <taxon>Pseudomonadati</taxon>
        <taxon>Verrucomicrobiota</taxon>
        <taxon>Verrucomicrobiia</taxon>
        <taxon>Verrucomicrobiales</taxon>
        <taxon>Verrucomicrobiaceae</taxon>
        <taxon>Prosthecobacter</taxon>
    </lineage>
</organism>
<keyword evidence="3" id="KW-0804">Transcription</keyword>
<comment type="caution">
    <text evidence="5">The sequence shown here is derived from an EMBL/GenBank/DDBJ whole genome shotgun (WGS) entry which is preliminary data.</text>
</comment>
<dbReference type="CDD" id="cd07377">
    <property type="entry name" value="WHTH_GntR"/>
    <property type="match status" value="1"/>
</dbReference>
<accession>A0ABP9P7H4</accession>
<dbReference type="PANTHER" id="PTHR30146:SF109">
    <property type="entry name" value="HTH-TYPE TRANSCRIPTIONAL REGULATOR GALS"/>
    <property type="match status" value="1"/>
</dbReference>
<dbReference type="InterPro" id="IPR036388">
    <property type="entry name" value="WH-like_DNA-bd_sf"/>
</dbReference>
<keyword evidence="2 5" id="KW-0238">DNA-binding</keyword>
<dbReference type="CDD" id="cd06267">
    <property type="entry name" value="PBP1_LacI_sugar_binding-like"/>
    <property type="match status" value="1"/>
</dbReference>
<name>A0ABP9P7H4_9BACT</name>
<dbReference type="Proteomes" id="UP001499852">
    <property type="component" value="Unassembled WGS sequence"/>
</dbReference>
<evidence type="ECO:0000256" key="3">
    <source>
        <dbReference type="ARBA" id="ARBA00023163"/>
    </source>
</evidence>
<keyword evidence="1" id="KW-0805">Transcription regulation</keyword>
<proteinExistence type="predicted"/>
<protein>
    <submittedName>
        <fullName evidence="5">LacI family DNA-binding transcriptional regulator</fullName>
    </submittedName>
</protein>
<dbReference type="Pfam" id="PF00392">
    <property type="entry name" value="GntR"/>
    <property type="match status" value="1"/>
</dbReference>
<dbReference type="PANTHER" id="PTHR30146">
    <property type="entry name" value="LACI-RELATED TRANSCRIPTIONAL REPRESSOR"/>
    <property type="match status" value="1"/>
</dbReference>
<reference evidence="6" key="1">
    <citation type="journal article" date="2019" name="Int. J. Syst. Evol. Microbiol.">
        <title>The Global Catalogue of Microorganisms (GCM) 10K type strain sequencing project: providing services to taxonomists for standard genome sequencing and annotation.</title>
        <authorList>
            <consortium name="The Broad Institute Genomics Platform"/>
            <consortium name="The Broad Institute Genome Sequencing Center for Infectious Disease"/>
            <person name="Wu L."/>
            <person name="Ma J."/>
        </authorList>
    </citation>
    <scope>NUCLEOTIDE SEQUENCE [LARGE SCALE GENOMIC DNA]</scope>
    <source>
        <strain evidence="6">JCM 18053</strain>
    </source>
</reference>
<dbReference type="InterPro" id="IPR028082">
    <property type="entry name" value="Peripla_BP_I"/>
</dbReference>
<evidence type="ECO:0000313" key="5">
    <source>
        <dbReference type="EMBL" id="GAA5141890.1"/>
    </source>
</evidence>
<dbReference type="PROSITE" id="PS50949">
    <property type="entry name" value="HTH_GNTR"/>
    <property type="match status" value="1"/>
</dbReference>
<dbReference type="InterPro" id="IPR046335">
    <property type="entry name" value="LacI/GalR-like_sensor"/>
</dbReference>
<dbReference type="Gene3D" id="1.10.10.10">
    <property type="entry name" value="Winged helix-like DNA-binding domain superfamily/Winged helix DNA-binding domain"/>
    <property type="match status" value="1"/>
</dbReference>
<keyword evidence="6" id="KW-1185">Reference proteome</keyword>
<dbReference type="RefSeq" id="WP_345736887.1">
    <property type="nucleotide sequence ID" value="NZ_BAABIA010000005.1"/>
</dbReference>
<dbReference type="InterPro" id="IPR036390">
    <property type="entry name" value="WH_DNA-bd_sf"/>
</dbReference>
<dbReference type="Pfam" id="PF13377">
    <property type="entry name" value="Peripla_BP_3"/>
    <property type="match status" value="1"/>
</dbReference>
<dbReference type="InterPro" id="IPR000524">
    <property type="entry name" value="Tscrpt_reg_HTH_GntR"/>
</dbReference>
<feature type="domain" description="HTH gntR-type" evidence="4">
    <location>
        <begin position="10"/>
        <end position="78"/>
    </location>
</feature>
<dbReference type="Gene3D" id="3.40.50.2300">
    <property type="match status" value="2"/>
</dbReference>
<dbReference type="GO" id="GO:0003677">
    <property type="term" value="F:DNA binding"/>
    <property type="evidence" value="ECO:0007669"/>
    <property type="project" value="UniProtKB-KW"/>
</dbReference>
<evidence type="ECO:0000259" key="4">
    <source>
        <dbReference type="PROSITE" id="PS50949"/>
    </source>
</evidence>
<dbReference type="PRINTS" id="PR00035">
    <property type="entry name" value="HTHGNTR"/>
</dbReference>
<dbReference type="SMART" id="SM00345">
    <property type="entry name" value="HTH_GNTR"/>
    <property type="match status" value="1"/>
</dbReference>